<name>A0AAV7VKF1_PLEWA</name>
<dbReference type="Proteomes" id="UP001066276">
    <property type="component" value="Chromosome 2_1"/>
</dbReference>
<sequence>MAVQVLCEFEVLGDKSQDFVSCSVSAAVCDCDVRSEPAWDRLVSEKGRKRIGSPVPLFAQKKSIAGEQGKMSHSLVRRGVSDHVQLVASVGQTFDGSRPLMDLSPLVVLPDAVNGPSTSQSLKLLTEQTPRAVVQQIPLPNASNISLQGLMAQQLSEWLDSLNTPQNTSKGEEWINRVRLATEVTELVGMMGVNRLESYTEEELRYLCPRITKEVSKIHQKLSELADNHDIEIEKAKHLKRSYRLDFEAKDFEHMRFVEGLRPEIGQMIKSHLICWQAKLIDEVLQYAQYCSDEIELKQKKLKEKATVMQIKAAQTGTNSDDEEEQTSEIMNNNVNVEYPLIEFFPMFTVKELHADLQGTVQENVWDLTGKEVCLIKGVELIKITLKANVVFPQLPNYNMAQDVLMKVAQIIGDFLKQGILKDVLSSPCNSPMMGLKKPCGKVRIVQDLQKVNDMVVKCCPVVPNPH</sequence>
<dbReference type="AlphaFoldDB" id="A0AAV7VKF1"/>
<organism evidence="1 2">
    <name type="scientific">Pleurodeles waltl</name>
    <name type="common">Iberian ribbed newt</name>
    <dbReference type="NCBI Taxonomy" id="8319"/>
    <lineage>
        <taxon>Eukaryota</taxon>
        <taxon>Metazoa</taxon>
        <taxon>Chordata</taxon>
        <taxon>Craniata</taxon>
        <taxon>Vertebrata</taxon>
        <taxon>Euteleostomi</taxon>
        <taxon>Amphibia</taxon>
        <taxon>Batrachia</taxon>
        <taxon>Caudata</taxon>
        <taxon>Salamandroidea</taxon>
        <taxon>Salamandridae</taxon>
        <taxon>Pleurodelinae</taxon>
        <taxon>Pleurodeles</taxon>
    </lineage>
</organism>
<dbReference type="Gene3D" id="3.10.10.10">
    <property type="entry name" value="HIV Type 1 Reverse Transcriptase, subunit A, domain 1"/>
    <property type="match status" value="1"/>
</dbReference>
<reference evidence="1" key="1">
    <citation type="journal article" date="2022" name="bioRxiv">
        <title>Sequencing and chromosome-scale assembly of the giantPleurodeles waltlgenome.</title>
        <authorList>
            <person name="Brown T."/>
            <person name="Elewa A."/>
            <person name="Iarovenko S."/>
            <person name="Subramanian E."/>
            <person name="Araus A.J."/>
            <person name="Petzold A."/>
            <person name="Susuki M."/>
            <person name="Suzuki K.-i.T."/>
            <person name="Hayashi T."/>
            <person name="Toyoda A."/>
            <person name="Oliveira C."/>
            <person name="Osipova E."/>
            <person name="Leigh N.D."/>
            <person name="Simon A."/>
            <person name="Yun M.H."/>
        </authorList>
    </citation>
    <scope>NUCLEOTIDE SEQUENCE</scope>
    <source>
        <strain evidence="1">20211129_DDA</strain>
        <tissue evidence="1">Liver</tissue>
    </source>
</reference>
<protein>
    <submittedName>
        <fullName evidence="1">Uncharacterized protein</fullName>
    </submittedName>
</protein>
<dbReference type="EMBL" id="JANPWB010000003">
    <property type="protein sequence ID" value="KAJ1200514.1"/>
    <property type="molecule type" value="Genomic_DNA"/>
</dbReference>
<evidence type="ECO:0000313" key="2">
    <source>
        <dbReference type="Proteomes" id="UP001066276"/>
    </source>
</evidence>
<dbReference type="InterPro" id="IPR043502">
    <property type="entry name" value="DNA/RNA_pol_sf"/>
</dbReference>
<accession>A0AAV7VKF1</accession>
<proteinExistence type="predicted"/>
<evidence type="ECO:0000313" key="1">
    <source>
        <dbReference type="EMBL" id="KAJ1200514.1"/>
    </source>
</evidence>
<gene>
    <name evidence="1" type="ORF">NDU88_004338</name>
</gene>
<comment type="caution">
    <text evidence="1">The sequence shown here is derived from an EMBL/GenBank/DDBJ whole genome shotgun (WGS) entry which is preliminary data.</text>
</comment>
<dbReference type="SUPFAM" id="SSF56672">
    <property type="entry name" value="DNA/RNA polymerases"/>
    <property type="match status" value="1"/>
</dbReference>
<keyword evidence="2" id="KW-1185">Reference proteome</keyword>